<evidence type="ECO:0000256" key="4">
    <source>
        <dbReference type="ARBA" id="ARBA00022679"/>
    </source>
</evidence>
<dbReference type="Proteomes" id="UP000034022">
    <property type="component" value="Unassembled WGS sequence"/>
</dbReference>
<evidence type="ECO:0000259" key="9">
    <source>
        <dbReference type="SMART" id="SM00481"/>
    </source>
</evidence>
<dbReference type="SMART" id="SM00481">
    <property type="entry name" value="POLIIIAc"/>
    <property type="match status" value="1"/>
</dbReference>
<evidence type="ECO:0000256" key="6">
    <source>
        <dbReference type="ARBA" id="ARBA00022705"/>
    </source>
</evidence>
<evidence type="ECO:0000313" key="10">
    <source>
        <dbReference type="EMBL" id="KKQ70945.1"/>
    </source>
</evidence>
<dbReference type="Gene3D" id="1.10.10.1600">
    <property type="entry name" value="Bacterial DNA polymerase III alpha subunit, thumb domain"/>
    <property type="match status" value="1"/>
</dbReference>
<dbReference type="GO" id="GO:0006260">
    <property type="term" value="P:DNA replication"/>
    <property type="evidence" value="ECO:0007669"/>
    <property type="project" value="UniProtKB-KW"/>
</dbReference>
<dbReference type="Pfam" id="PF17657">
    <property type="entry name" value="DNA_pol3_finger"/>
    <property type="match status" value="1"/>
</dbReference>
<dbReference type="CDD" id="cd04485">
    <property type="entry name" value="DnaE_OBF"/>
    <property type="match status" value="1"/>
</dbReference>
<keyword evidence="6" id="KW-0235">DNA replication</keyword>
<dbReference type="InterPro" id="IPR004805">
    <property type="entry name" value="DnaE2/DnaE/PolC"/>
</dbReference>
<dbReference type="Pfam" id="PF01336">
    <property type="entry name" value="tRNA_anti-codon"/>
    <property type="match status" value="1"/>
</dbReference>
<dbReference type="SUPFAM" id="SSF89550">
    <property type="entry name" value="PHP domain-like"/>
    <property type="match status" value="1"/>
</dbReference>
<dbReference type="Pfam" id="PF14579">
    <property type="entry name" value="HHH_6"/>
    <property type="match status" value="1"/>
</dbReference>
<keyword evidence="4" id="KW-0808">Transferase</keyword>
<dbReference type="PANTHER" id="PTHR32294:SF0">
    <property type="entry name" value="DNA POLYMERASE III SUBUNIT ALPHA"/>
    <property type="match status" value="1"/>
</dbReference>
<dbReference type="InterPro" id="IPR029460">
    <property type="entry name" value="DNAPol_HHH"/>
</dbReference>
<dbReference type="InterPro" id="IPR003141">
    <property type="entry name" value="Pol/His_phosphatase_N"/>
</dbReference>
<keyword evidence="5" id="KW-0548">Nucleotidyltransferase</keyword>
<keyword evidence="7" id="KW-0239">DNA-directed DNA polymerase</keyword>
<proteinExistence type="predicted"/>
<evidence type="ECO:0000256" key="2">
    <source>
        <dbReference type="ARBA" id="ARBA00012417"/>
    </source>
</evidence>
<dbReference type="InterPro" id="IPR004013">
    <property type="entry name" value="PHP_dom"/>
</dbReference>
<dbReference type="Gene3D" id="1.10.150.870">
    <property type="match status" value="1"/>
</dbReference>
<dbReference type="CDD" id="cd12113">
    <property type="entry name" value="PHP_PolIIIA_DnaE3"/>
    <property type="match status" value="1"/>
</dbReference>
<accession>A0A0G0K642</accession>
<dbReference type="InterPro" id="IPR041931">
    <property type="entry name" value="DNA_pol3_alpha_thumb_dom"/>
</dbReference>
<gene>
    <name evidence="10" type="ORF">US91_C0002G0024</name>
</gene>
<dbReference type="GO" id="GO:0005737">
    <property type="term" value="C:cytoplasm"/>
    <property type="evidence" value="ECO:0007669"/>
    <property type="project" value="UniProtKB-SubCell"/>
</dbReference>
<name>A0A0G0K642_9BACT</name>
<protein>
    <recommendedName>
        <fullName evidence="3">DNA polymerase III subunit alpha</fullName>
        <ecNumber evidence="2">2.7.7.7</ecNumber>
    </recommendedName>
</protein>
<comment type="subcellular location">
    <subcellularLocation>
        <location evidence="1">Cytoplasm</location>
    </subcellularLocation>
</comment>
<evidence type="ECO:0000256" key="1">
    <source>
        <dbReference type="ARBA" id="ARBA00004496"/>
    </source>
</evidence>
<dbReference type="PANTHER" id="PTHR32294">
    <property type="entry name" value="DNA POLYMERASE III SUBUNIT ALPHA"/>
    <property type="match status" value="1"/>
</dbReference>
<evidence type="ECO:0000313" key="11">
    <source>
        <dbReference type="Proteomes" id="UP000034022"/>
    </source>
</evidence>
<dbReference type="PATRIC" id="fig|1618638.3.peg.237"/>
<evidence type="ECO:0000256" key="3">
    <source>
        <dbReference type="ARBA" id="ARBA00019114"/>
    </source>
</evidence>
<feature type="domain" description="Polymerase/histidinol phosphatase N-terminal" evidence="9">
    <location>
        <begin position="4"/>
        <end position="71"/>
    </location>
</feature>
<dbReference type="NCBIfam" id="NF005298">
    <property type="entry name" value="PRK06826.1"/>
    <property type="match status" value="1"/>
</dbReference>
<dbReference type="AlphaFoldDB" id="A0A0G0K642"/>
<evidence type="ECO:0000256" key="5">
    <source>
        <dbReference type="ARBA" id="ARBA00022695"/>
    </source>
</evidence>
<dbReference type="NCBIfam" id="TIGR00594">
    <property type="entry name" value="polc"/>
    <property type="match status" value="1"/>
</dbReference>
<dbReference type="InterPro" id="IPR011708">
    <property type="entry name" value="DNA_pol3_alpha_NTPase_dom"/>
</dbReference>
<comment type="catalytic activity">
    <reaction evidence="8">
        <text>DNA(n) + a 2'-deoxyribonucleoside 5'-triphosphate = DNA(n+1) + diphosphate</text>
        <dbReference type="Rhea" id="RHEA:22508"/>
        <dbReference type="Rhea" id="RHEA-COMP:17339"/>
        <dbReference type="Rhea" id="RHEA-COMP:17340"/>
        <dbReference type="ChEBI" id="CHEBI:33019"/>
        <dbReference type="ChEBI" id="CHEBI:61560"/>
        <dbReference type="ChEBI" id="CHEBI:173112"/>
        <dbReference type="EC" id="2.7.7.7"/>
    </reaction>
</comment>
<dbReference type="Gene3D" id="3.20.20.140">
    <property type="entry name" value="Metal-dependent hydrolases"/>
    <property type="match status" value="1"/>
</dbReference>
<evidence type="ECO:0000256" key="8">
    <source>
        <dbReference type="ARBA" id="ARBA00049244"/>
    </source>
</evidence>
<dbReference type="NCBIfam" id="NF004226">
    <property type="entry name" value="PRK05673.1"/>
    <property type="match status" value="1"/>
</dbReference>
<reference evidence="10 11" key="1">
    <citation type="journal article" date="2015" name="Nature">
        <title>rRNA introns, odd ribosomes, and small enigmatic genomes across a large radiation of phyla.</title>
        <authorList>
            <person name="Brown C.T."/>
            <person name="Hug L.A."/>
            <person name="Thomas B.C."/>
            <person name="Sharon I."/>
            <person name="Castelle C.J."/>
            <person name="Singh A."/>
            <person name="Wilkins M.J."/>
            <person name="Williams K.H."/>
            <person name="Banfield J.F."/>
        </authorList>
    </citation>
    <scope>NUCLEOTIDE SEQUENCE [LARGE SCALE GENOMIC DNA]</scope>
</reference>
<dbReference type="InterPro" id="IPR016195">
    <property type="entry name" value="Pol/histidinol_Pase-like"/>
</dbReference>
<evidence type="ECO:0000256" key="7">
    <source>
        <dbReference type="ARBA" id="ARBA00022932"/>
    </source>
</evidence>
<comment type="caution">
    <text evidence="10">The sequence shown here is derived from an EMBL/GenBank/DDBJ whole genome shotgun (WGS) entry which is preliminary data.</text>
</comment>
<dbReference type="Pfam" id="PF02811">
    <property type="entry name" value="PHP"/>
    <property type="match status" value="1"/>
</dbReference>
<dbReference type="GO" id="GO:0003676">
    <property type="term" value="F:nucleic acid binding"/>
    <property type="evidence" value="ECO:0007669"/>
    <property type="project" value="InterPro"/>
</dbReference>
<sequence>MNFVHLHVHTHYSLLDGLTKLDELIDTVKVQGSPAVAITDHGVMYGVIEFYQKCLKAGIKPIIGVEGYMAPNSRFDKMSKVDEKKNYHLLLLAKNNQGYKNLIKLTSIAHLEGFYYKPRFDWETLVKHHEGLIASSACMGGEIPTLIRLGQLDKARKRILEFNALFGQGNYYLEIMHHPELEGLDLINKTLIDFSRELNIPLIATNDVHYLKKEDKEAQDILLCLQNKKKISDKDRMNMTESDYSFKSNQEMWEIFKDVPDALENTLKIAEMCDAGIKLGDIQLPFFNVPETYNENSYLRRLCEEGLRRRYGKDYADADKEVKERMDFELSVIEKMGWPSYFLIVADFVNWAKDRKIVVGPGRGSAAGSLVCYLVGITNLDPLKYDLLFERFLNPDRISMPDIDLDFADIRRDEVIKYVENKYGKDHVSQIITFGTMAARAAVRDVGRVLGAPYDYCDKLAKMIPMFTGINKALEIVPEFKDEYKRDDMGRKIIGYAKRLEGVARHASTHACGVLITKQPLTEYTPVQYASSADKSVVSQYSLHPVEDLGLLKMDFLGLKNLTIIESAIRIIKNTRDLIIDIDNIPLDDKAAYKLFHDGETTGIFQFESSGMKRYLKELRPSEFEDIIAMVALYRPGPMEWIPDYISGKHSKRKLEYLHPKLEPILNKTYGVAIYQEQVMQMARDLAGFTMAQADVLRKAVGKKIVKLLEEQKIKFIEGCVKNGISSQLAEKIFSFIEPFAGYGFNRSHAACYAMIAYQTAYLKAHWPTEFMAALLTADQQNTERISVEIEECRRMGINVTRPDVNQSFESFTVVTSGTDNNKTAAIDEKSNTIRFGLNAIKNIGEHIAAVLIAERKNNGRYRDISDLLTRVTDKDLNKKSLESLIKSGALDQFGERGELLGNIETMLAYNKEKIKAQNNMQASLFTSAPELQGSSDIKLAPFPGVDQQDKLRWEKELLGLYISSHPFTEYKKHISEFVTPLRKLSEFKNEQQVTVAGIITRVQKIMTRTNKNMLFVKIEDDGGTLEILVFPNLLKETSDIWVDGKGIISQGKLSDKDQETKLLANTAFKLSLKNIGAVISKFKNAAIGGSGEYFQGGPSKYSIQRNLNIEFVNNLDNDGLEWLRQIFAKHKGESRVTLEFKINGVKKKIETEFRINNSSFLITELKARLGRNIIVS</sequence>
<dbReference type="EMBL" id="LBUU01000002">
    <property type="protein sequence ID" value="KKQ70945.1"/>
    <property type="molecule type" value="Genomic_DNA"/>
</dbReference>
<dbReference type="GO" id="GO:0008408">
    <property type="term" value="F:3'-5' exonuclease activity"/>
    <property type="evidence" value="ECO:0007669"/>
    <property type="project" value="InterPro"/>
</dbReference>
<dbReference type="InterPro" id="IPR040982">
    <property type="entry name" value="DNA_pol3_finger"/>
</dbReference>
<dbReference type="InterPro" id="IPR004365">
    <property type="entry name" value="NA-bd_OB_tRNA"/>
</dbReference>
<dbReference type="EC" id="2.7.7.7" evidence="2"/>
<dbReference type="Pfam" id="PF07733">
    <property type="entry name" value="DNA_pol3_alpha"/>
    <property type="match status" value="1"/>
</dbReference>
<dbReference type="GO" id="GO:0003887">
    <property type="term" value="F:DNA-directed DNA polymerase activity"/>
    <property type="evidence" value="ECO:0007669"/>
    <property type="project" value="UniProtKB-KW"/>
</dbReference>
<organism evidence="10 11">
    <name type="scientific">Candidatus Falkowbacteria bacterium GW2011_GWE1_38_31</name>
    <dbReference type="NCBI Taxonomy" id="1618638"/>
    <lineage>
        <taxon>Bacteria</taxon>
        <taxon>Candidatus Falkowiibacteriota</taxon>
    </lineage>
</organism>